<sequence length="371" mass="42394">MNSNSEYSSSTYCITFLGDTNPGETYQLRNEQLGRENILKSRGYDYGYGQFSSFLKSSDFTIANLEAAVTSIRQSELEGIKPYLDWTDPVKTPAALKRARIDAVSLANNHVCDFGERGVDETISALKNLGILYFGAGLNEQDAGKPLHHFFDLNSKKHHVIVATGFEHRQNHVRWKYYADKSSGGVNRWSRNKAFEEIHYLRESFPSAFIIAFPHWGSNYCYVSERQERLGRLLIDAGADLVIGHGSHMMQEIERYRERFIVYSIGNFVFNSPGRFRKFKVAPIGLIVRLLLFDNGENLGFKLCLYPILSDNRATNYNVRPVDERNLRALIRSFRSPNEDKEWLLQSGKLSKDIFGFHLSLSDMGKGNRQS</sequence>
<dbReference type="SMART" id="SM00854">
    <property type="entry name" value="PGA_cap"/>
    <property type="match status" value="1"/>
</dbReference>
<dbReference type="Pfam" id="PF09587">
    <property type="entry name" value="PGA_cap"/>
    <property type="match status" value="1"/>
</dbReference>
<comment type="similarity">
    <text evidence="1">Belongs to the CapA family.</text>
</comment>
<dbReference type="InterPro" id="IPR052169">
    <property type="entry name" value="CW_Biosynth-Accessory"/>
</dbReference>
<dbReference type="CDD" id="cd07381">
    <property type="entry name" value="MPP_CapA"/>
    <property type="match status" value="1"/>
</dbReference>
<comment type="caution">
    <text evidence="3">The sequence shown here is derived from an EMBL/GenBank/DDBJ whole genome shotgun (WGS) entry which is preliminary data.</text>
</comment>
<organism evidence="3 4">
    <name type="scientific">Sulfitobacter sediminilitoris</name>
    <dbReference type="NCBI Taxonomy" id="2698830"/>
    <lineage>
        <taxon>Bacteria</taxon>
        <taxon>Pseudomonadati</taxon>
        <taxon>Pseudomonadota</taxon>
        <taxon>Alphaproteobacteria</taxon>
        <taxon>Rhodobacterales</taxon>
        <taxon>Roseobacteraceae</taxon>
        <taxon>Sulfitobacter</taxon>
    </lineage>
</organism>
<dbReference type="Proteomes" id="UP000468591">
    <property type="component" value="Unassembled WGS sequence"/>
</dbReference>
<evidence type="ECO:0000313" key="3">
    <source>
        <dbReference type="EMBL" id="NEK24180.1"/>
    </source>
</evidence>
<evidence type="ECO:0000313" key="4">
    <source>
        <dbReference type="Proteomes" id="UP000468591"/>
    </source>
</evidence>
<proteinExistence type="inferred from homology"/>
<dbReference type="PANTHER" id="PTHR33393">
    <property type="entry name" value="POLYGLUTAMINE SYNTHESIS ACCESSORY PROTEIN RV0574C-RELATED"/>
    <property type="match status" value="1"/>
</dbReference>
<accession>A0A6P0CFL7</accession>
<evidence type="ECO:0000256" key="1">
    <source>
        <dbReference type="ARBA" id="ARBA00005662"/>
    </source>
</evidence>
<dbReference type="SUPFAM" id="SSF56300">
    <property type="entry name" value="Metallo-dependent phosphatases"/>
    <property type="match status" value="1"/>
</dbReference>
<reference evidence="3 4" key="1">
    <citation type="submission" date="2020-01" db="EMBL/GenBank/DDBJ databases">
        <title>Sulfitobacter sediminilitoris sp. nov., isolated from a tidal flat.</title>
        <authorList>
            <person name="Park S."/>
            <person name="Yoon J.-H."/>
        </authorList>
    </citation>
    <scope>NUCLEOTIDE SEQUENCE [LARGE SCALE GENOMIC DNA]</scope>
    <source>
        <strain evidence="3 4">JBTF-M27</strain>
    </source>
</reference>
<gene>
    <name evidence="3" type="ORF">GV827_17480</name>
</gene>
<feature type="domain" description="Capsule synthesis protein CapA" evidence="2">
    <location>
        <begin position="13"/>
        <end position="272"/>
    </location>
</feature>
<dbReference type="Gene3D" id="3.60.21.10">
    <property type="match status" value="1"/>
</dbReference>
<protein>
    <recommendedName>
        <fullName evidence="2">Capsule synthesis protein CapA domain-containing protein</fullName>
    </recommendedName>
</protein>
<dbReference type="RefSeq" id="WP_164355097.1">
    <property type="nucleotide sequence ID" value="NZ_JAABNT010000012.1"/>
</dbReference>
<evidence type="ECO:0000259" key="2">
    <source>
        <dbReference type="SMART" id="SM00854"/>
    </source>
</evidence>
<dbReference type="AlphaFoldDB" id="A0A6P0CFL7"/>
<dbReference type="InterPro" id="IPR029052">
    <property type="entry name" value="Metallo-depent_PP-like"/>
</dbReference>
<dbReference type="PANTHER" id="PTHR33393:SF13">
    <property type="entry name" value="PGA BIOSYNTHESIS PROTEIN CAPA"/>
    <property type="match status" value="1"/>
</dbReference>
<name>A0A6P0CFL7_9RHOB</name>
<dbReference type="EMBL" id="JAABNT010000012">
    <property type="protein sequence ID" value="NEK24180.1"/>
    <property type="molecule type" value="Genomic_DNA"/>
</dbReference>
<keyword evidence="4" id="KW-1185">Reference proteome</keyword>
<dbReference type="InterPro" id="IPR019079">
    <property type="entry name" value="Capsule_synth_CapA"/>
</dbReference>